<reference evidence="6 7" key="1">
    <citation type="submission" date="2018-05" db="EMBL/GenBank/DDBJ databases">
        <title>Genomic Encyclopedia of Type Strains, Phase IV (KMG-V): Genome sequencing to study the core and pangenomes of soil and plant-associated prokaryotes.</title>
        <authorList>
            <person name="Whitman W."/>
        </authorList>
    </citation>
    <scope>NUCLEOTIDE SEQUENCE [LARGE SCALE GENOMIC DNA]</scope>
    <source>
        <strain evidence="6 7">SLV-132</strain>
    </source>
</reference>
<evidence type="ECO:0000313" key="7">
    <source>
        <dbReference type="Proteomes" id="UP000245754"/>
    </source>
</evidence>
<comment type="subcellular location">
    <subcellularLocation>
        <location evidence="1">Cell outer membrane</location>
    </subcellularLocation>
</comment>
<dbReference type="PRINTS" id="PR01021">
    <property type="entry name" value="OMPADOMAIN"/>
</dbReference>
<protein>
    <submittedName>
        <fullName evidence="6">Outer membrane protein OmpA-like peptidoglycan-associated protein</fullName>
    </submittedName>
</protein>
<evidence type="ECO:0000259" key="5">
    <source>
        <dbReference type="PROSITE" id="PS51123"/>
    </source>
</evidence>
<dbReference type="Gene3D" id="3.30.1330.60">
    <property type="entry name" value="OmpA-like domain"/>
    <property type="match status" value="1"/>
</dbReference>
<gene>
    <name evidence="6" type="ORF">C7419_104156</name>
</gene>
<dbReference type="RefSeq" id="WP_109584590.1">
    <property type="nucleotide sequence ID" value="NZ_QGGT01000004.1"/>
</dbReference>
<evidence type="ECO:0000256" key="3">
    <source>
        <dbReference type="PROSITE-ProRule" id="PRU00473"/>
    </source>
</evidence>
<comment type="caution">
    <text evidence="6">The sequence shown here is derived from an EMBL/GenBank/DDBJ whole genome shotgun (WGS) entry which is preliminary data.</text>
</comment>
<evidence type="ECO:0000256" key="1">
    <source>
        <dbReference type="ARBA" id="ARBA00004442"/>
    </source>
</evidence>
<dbReference type="PANTHER" id="PTHR30329">
    <property type="entry name" value="STATOR ELEMENT OF FLAGELLAR MOTOR COMPLEX"/>
    <property type="match status" value="1"/>
</dbReference>
<dbReference type="PANTHER" id="PTHR30329:SF17">
    <property type="entry name" value="LIPOPROTEIN YFIB-RELATED"/>
    <property type="match status" value="1"/>
</dbReference>
<keyword evidence="4" id="KW-0732">Signal</keyword>
<evidence type="ECO:0000313" key="6">
    <source>
        <dbReference type="EMBL" id="PWK33481.1"/>
    </source>
</evidence>
<evidence type="ECO:0000256" key="2">
    <source>
        <dbReference type="ARBA" id="ARBA00023136"/>
    </source>
</evidence>
<dbReference type="PROSITE" id="PS51123">
    <property type="entry name" value="OMPA_2"/>
    <property type="match status" value="1"/>
</dbReference>
<dbReference type="Pfam" id="PF00691">
    <property type="entry name" value="OmpA"/>
    <property type="match status" value="1"/>
</dbReference>
<feature type="chain" id="PRO_5016281575" evidence="4">
    <location>
        <begin position="30"/>
        <end position="170"/>
    </location>
</feature>
<dbReference type="InterPro" id="IPR006665">
    <property type="entry name" value="OmpA-like"/>
</dbReference>
<dbReference type="EMBL" id="QGGT01000004">
    <property type="protein sequence ID" value="PWK33481.1"/>
    <property type="molecule type" value="Genomic_DNA"/>
</dbReference>
<dbReference type="GO" id="GO:0009279">
    <property type="term" value="C:cell outer membrane"/>
    <property type="evidence" value="ECO:0007669"/>
    <property type="project" value="UniProtKB-SubCell"/>
</dbReference>
<name>A0A316EP41_9BURK</name>
<dbReference type="InterPro" id="IPR050330">
    <property type="entry name" value="Bact_OuterMem_StrucFunc"/>
</dbReference>
<dbReference type="InterPro" id="IPR006664">
    <property type="entry name" value="OMP_bac"/>
</dbReference>
<dbReference type="CDD" id="cd07185">
    <property type="entry name" value="OmpA_C-like"/>
    <property type="match status" value="1"/>
</dbReference>
<dbReference type="Proteomes" id="UP000245754">
    <property type="component" value="Unassembled WGS sequence"/>
</dbReference>
<dbReference type="InterPro" id="IPR036737">
    <property type="entry name" value="OmpA-like_sf"/>
</dbReference>
<keyword evidence="7" id="KW-1185">Reference proteome</keyword>
<dbReference type="PROSITE" id="PS51257">
    <property type="entry name" value="PROKAR_LIPOPROTEIN"/>
    <property type="match status" value="1"/>
</dbReference>
<keyword evidence="2 3" id="KW-0472">Membrane</keyword>
<feature type="domain" description="OmpA-like" evidence="5">
    <location>
        <begin position="55"/>
        <end position="170"/>
    </location>
</feature>
<proteinExistence type="predicted"/>
<dbReference type="AlphaFoldDB" id="A0A316EP41"/>
<dbReference type="SUPFAM" id="SSF103088">
    <property type="entry name" value="OmpA-like"/>
    <property type="match status" value="1"/>
</dbReference>
<organism evidence="6 7">
    <name type="scientific">Cupriavidus plantarum</name>
    <dbReference type="NCBI Taxonomy" id="942865"/>
    <lineage>
        <taxon>Bacteria</taxon>
        <taxon>Pseudomonadati</taxon>
        <taxon>Pseudomonadota</taxon>
        <taxon>Betaproteobacteria</taxon>
        <taxon>Burkholderiales</taxon>
        <taxon>Burkholderiaceae</taxon>
        <taxon>Cupriavidus</taxon>
    </lineage>
</organism>
<dbReference type="PRINTS" id="PR01023">
    <property type="entry name" value="NAFLGMOTY"/>
</dbReference>
<sequence length="170" mass="18384">MSYRSSFQLRRTLLLTTVGLAALSLTGCATPESRSRLTPAQVALLQSEGFKLTDNGWELGISDKVLFGVNEDTITPERQAPLLRLGRLLSEAGISDLRVNGHTDDTGSVEYNQQLSIRRATAVARTLESAGFSQGEIKVRGLGKTMPIADNRTAAGRAENRRVAIIVTVD</sequence>
<feature type="signal peptide" evidence="4">
    <location>
        <begin position="1"/>
        <end position="29"/>
    </location>
</feature>
<accession>A0A316EP41</accession>
<evidence type="ECO:0000256" key="4">
    <source>
        <dbReference type="SAM" id="SignalP"/>
    </source>
</evidence>